<dbReference type="Proteomes" id="UP001154282">
    <property type="component" value="Unassembled WGS sequence"/>
</dbReference>
<feature type="region of interest" description="Disordered" evidence="1">
    <location>
        <begin position="1"/>
        <end position="53"/>
    </location>
</feature>
<dbReference type="CDD" id="cd00167">
    <property type="entry name" value="SANT"/>
    <property type="match status" value="1"/>
</dbReference>
<dbReference type="SUPFAM" id="SSF46689">
    <property type="entry name" value="Homeodomain-like"/>
    <property type="match status" value="1"/>
</dbReference>
<feature type="compositionally biased region" description="Basic and acidic residues" evidence="1">
    <location>
        <begin position="37"/>
        <end position="47"/>
    </location>
</feature>
<feature type="compositionally biased region" description="Polar residues" evidence="1">
    <location>
        <begin position="383"/>
        <end position="393"/>
    </location>
</feature>
<feature type="region of interest" description="Disordered" evidence="1">
    <location>
        <begin position="383"/>
        <end position="412"/>
    </location>
</feature>
<feature type="region of interest" description="Disordered" evidence="1">
    <location>
        <begin position="134"/>
        <end position="178"/>
    </location>
</feature>
<gene>
    <name evidence="2" type="ORF">LITE_LOCUS22801</name>
</gene>
<dbReference type="AlphaFoldDB" id="A0AAV0L9C2"/>
<feature type="region of interest" description="Disordered" evidence="1">
    <location>
        <begin position="500"/>
        <end position="521"/>
    </location>
</feature>
<accession>A0AAV0L9C2</accession>
<evidence type="ECO:0008006" key="4">
    <source>
        <dbReference type="Google" id="ProtNLM"/>
    </source>
</evidence>
<proteinExistence type="predicted"/>
<evidence type="ECO:0000256" key="1">
    <source>
        <dbReference type="SAM" id="MobiDB-lite"/>
    </source>
</evidence>
<evidence type="ECO:0000313" key="3">
    <source>
        <dbReference type="Proteomes" id="UP001154282"/>
    </source>
</evidence>
<protein>
    <recommendedName>
        <fullName evidence="4">Myb-like domain-containing protein</fullName>
    </recommendedName>
</protein>
<dbReference type="PANTHER" id="PTHR14000">
    <property type="entry name" value="FINGER CCCH DOMAIN PROTEIN, PUTATIVE (DUF3755)-RELATED"/>
    <property type="match status" value="1"/>
</dbReference>
<comment type="caution">
    <text evidence="2">The sequence shown here is derived from an EMBL/GenBank/DDBJ whole genome shotgun (WGS) entry which is preliminary data.</text>
</comment>
<dbReference type="InterPro" id="IPR009057">
    <property type="entry name" value="Homeodomain-like_sf"/>
</dbReference>
<dbReference type="Gene3D" id="1.10.10.60">
    <property type="entry name" value="Homeodomain-like"/>
    <property type="match status" value="1"/>
</dbReference>
<feature type="region of interest" description="Disordered" evidence="1">
    <location>
        <begin position="280"/>
        <end position="302"/>
    </location>
</feature>
<feature type="compositionally biased region" description="Basic and acidic residues" evidence="1">
    <location>
        <begin position="14"/>
        <end position="23"/>
    </location>
</feature>
<name>A0AAV0L9C2_9ROSI</name>
<dbReference type="InterPro" id="IPR001005">
    <property type="entry name" value="SANT/Myb"/>
</dbReference>
<keyword evidence="3" id="KW-1185">Reference proteome</keyword>
<evidence type="ECO:0000313" key="2">
    <source>
        <dbReference type="EMBL" id="CAI0430866.1"/>
    </source>
</evidence>
<dbReference type="PANTHER" id="PTHR14000:SF17">
    <property type="entry name" value="MYB-LIKE DOMAIN-CONTAINING PROTEIN"/>
    <property type="match status" value="1"/>
</dbReference>
<reference evidence="2" key="1">
    <citation type="submission" date="2022-08" db="EMBL/GenBank/DDBJ databases">
        <authorList>
            <person name="Gutierrez-Valencia J."/>
        </authorList>
    </citation>
    <scope>NUCLEOTIDE SEQUENCE</scope>
</reference>
<organism evidence="2 3">
    <name type="scientific">Linum tenue</name>
    <dbReference type="NCBI Taxonomy" id="586396"/>
    <lineage>
        <taxon>Eukaryota</taxon>
        <taxon>Viridiplantae</taxon>
        <taxon>Streptophyta</taxon>
        <taxon>Embryophyta</taxon>
        <taxon>Tracheophyta</taxon>
        <taxon>Spermatophyta</taxon>
        <taxon>Magnoliopsida</taxon>
        <taxon>eudicotyledons</taxon>
        <taxon>Gunneridae</taxon>
        <taxon>Pentapetalae</taxon>
        <taxon>rosids</taxon>
        <taxon>fabids</taxon>
        <taxon>Malpighiales</taxon>
        <taxon>Linaceae</taxon>
        <taxon>Linum</taxon>
    </lineage>
</organism>
<dbReference type="EMBL" id="CAMGYJ010000006">
    <property type="protein sequence ID" value="CAI0430866.1"/>
    <property type="molecule type" value="Genomic_DNA"/>
</dbReference>
<feature type="compositionally biased region" description="Polar residues" evidence="1">
    <location>
        <begin position="134"/>
        <end position="144"/>
    </location>
</feature>
<sequence length="521" mass="57426">MTGRRNADTLTTPTEHDGRRRELNVPPRRSTRFRSKKNPDPVTLDRKHTSHSRAYLRNSAEERVESGGSSLLLGISASATTESSILGSGLAENCTPRRSSRLSLLGSCNFPKERAGSDGSSPLLEVSVSGSIEYSTPCSGSAKSPTLRRSSRVSLARSRTREVESTEDGGNDSSSVGGRLVLGLKANRGLTVCGNEKENRITGKRKRKDDGYKMEEGVVVRKGNGREKHNRRGECVNGWTREQELALQRAYFSEKPTPHFWKKVAKLVPGKSAQDCFDKVHGDHATPPQPTRRSRAKVSTSSPIGSLQLSACKILDSCGQKTKRCSTRQKHHIAQKTVRQLLQKHNHRDQNHEADLFSILEPDMNPSAQDSDLNLLPSTPKTLQQKQMLSLENSSGRSSSGHKKKPLSRFSNSCQPDIVSPLVLKQVKDRFLHEKYIDRLHCREAKRKAAASRLGKSTAKKGKENAVGQTNILQNVDVIRAAKNALSFDVSDAINQLRHLESDANSDSSDLNGDAVDDEDD</sequence>